<feature type="non-terminal residue" evidence="2">
    <location>
        <position position="1"/>
    </location>
</feature>
<sequence>IDQNDEDADLAKERELLASLIEKLKCEIDETKNRNTLLETSNKVLVEKLKSEIEDFKNKNKSLIEANNKLSKENDLLYADFKKSKAKLKRRDSIEYVSEMELACAKVRVDFLSYKMESQKSCNKYTQTINDLNQTISEMKNKLSAHQDTISILKQQKDAQIKLYKSHEDKEIEKVIDLENKVKVLDNIVYKTGQTIQTMNMLNNKCRTSFAKPEFLKKAKQANPRLYDIGCYNDNLALMLSPESEEVIRLEKESRSRLSDLVRPFDYAK</sequence>
<evidence type="ECO:0000256" key="1">
    <source>
        <dbReference type="SAM" id="Coils"/>
    </source>
</evidence>
<feature type="non-terminal residue" evidence="2">
    <location>
        <position position="269"/>
    </location>
</feature>
<keyword evidence="1" id="KW-0175">Coiled coil</keyword>
<gene>
    <name evidence="2" type="ORF">Tci_829364</name>
</gene>
<feature type="coiled-coil region" evidence="1">
    <location>
        <begin position="122"/>
        <end position="156"/>
    </location>
</feature>
<reference evidence="2" key="1">
    <citation type="journal article" date="2019" name="Sci. Rep.">
        <title>Draft genome of Tanacetum cinerariifolium, the natural source of mosquito coil.</title>
        <authorList>
            <person name="Yamashiro T."/>
            <person name="Shiraishi A."/>
            <person name="Satake H."/>
            <person name="Nakayama K."/>
        </authorList>
    </citation>
    <scope>NUCLEOTIDE SEQUENCE</scope>
</reference>
<evidence type="ECO:0000313" key="2">
    <source>
        <dbReference type="EMBL" id="GFC57394.1"/>
    </source>
</evidence>
<dbReference type="EMBL" id="BKCJ010973427">
    <property type="protein sequence ID" value="GFC57394.1"/>
    <property type="molecule type" value="Genomic_DNA"/>
</dbReference>
<feature type="coiled-coil region" evidence="1">
    <location>
        <begin position="14"/>
        <end position="73"/>
    </location>
</feature>
<name>A0A699Q6I4_TANCI</name>
<comment type="caution">
    <text evidence="2">The sequence shown here is derived from an EMBL/GenBank/DDBJ whole genome shotgun (WGS) entry which is preliminary data.</text>
</comment>
<dbReference type="AlphaFoldDB" id="A0A699Q6I4"/>
<proteinExistence type="predicted"/>
<accession>A0A699Q6I4</accession>
<organism evidence="2">
    <name type="scientific">Tanacetum cinerariifolium</name>
    <name type="common">Dalmatian daisy</name>
    <name type="synonym">Chrysanthemum cinerariifolium</name>
    <dbReference type="NCBI Taxonomy" id="118510"/>
    <lineage>
        <taxon>Eukaryota</taxon>
        <taxon>Viridiplantae</taxon>
        <taxon>Streptophyta</taxon>
        <taxon>Embryophyta</taxon>
        <taxon>Tracheophyta</taxon>
        <taxon>Spermatophyta</taxon>
        <taxon>Magnoliopsida</taxon>
        <taxon>eudicotyledons</taxon>
        <taxon>Gunneridae</taxon>
        <taxon>Pentapetalae</taxon>
        <taxon>asterids</taxon>
        <taxon>campanulids</taxon>
        <taxon>Asterales</taxon>
        <taxon>Asteraceae</taxon>
        <taxon>Asteroideae</taxon>
        <taxon>Anthemideae</taxon>
        <taxon>Anthemidinae</taxon>
        <taxon>Tanacetum</taxon>
    </lineage>
</organism>
<protein>
    <submittedName>
        <fullName evidence="2">Uncharacterized protein</fullName>
    </submittedName>
</protein>